<dbReference type="Proteomes" id="UP001336250">
    <property type="component" value="Unassembled WGS sequence"/>
</dbReference>
<dbReference type="AlphaFoldDB" id="A0AAW9QPG6"/>
<evidence type="ECO:0000313" key="2">
    <source>
        <dbReference type="Proteomes" id="UP001336250"/>
    </source>
</evidence>
<dbReference type="EMBL" id="JAZIBG010000056">
    <property type="protein sequence ID" value="MEF7617269.1"/>
    <property type="molecule type" value="Genomic_DNA"/>
</dbReference>
<evidence type="ECO:0000313" key="1">
    <source>
        <dbReference type="EMBL" id="MEF7617269.1"/>
    </source>
</evidence>
<keyword evidence="2" id="KW-1185">Reference proteome</keyword>
<comment type="caution">
    <text evidence="1">The sequence shown here is derived from an EMBL/GenBank/DDBJ whole genome shotgun (WGS) entry which is preliminary data.</text>
</comment>
<sequence>MIEGRDLFRFCACCPNPCRRAVPAGDDGLQTESQTPSALSLIALAVIDGALPFDEGTRRALARTAAAHACRPACPYGFDIAGAIDAFRSQQEPADAQSR</sequence>
<protein>
    <submittedName>
        <fullName evidence="1">Uncharacterized protein</fullName>
    </submittedName>
</protein>
<gene>
    <name evidence="1" type="ORF">V4F39_25380</name>
</gene>
<proteinExistence type="predicted"/>
<reference evidence="1 2" key="1">
    <citation type="submission" date="2024-02" db="EMBL/GenBank/DDBJ databases">
        <title>Genome sequence of Aquincola sp. MAHUQ-54.</title>
        <authorList>
            <person name="Huq M.A."/>
        </authorList>
    </citation>
    <scope>NUCLEOTIDE SEQUENCE [LARGE SCALE GENOMIC DNA]</scope>
    <source>
        <strain evidence="1 2">MAHUQ-54</strain>
    </source>
</reference>
<accession>A0AAW9QPG6</accession>
<organism evidence="1 2">
    <name type="scientific">Aquincola agrisoli</name>
    <dbReference type="NCBI Taxonomy" id="3119538"/>
    <lineage>
        <taxon>Bacteria</taxon>
        <taxon>Pseudomonadati</taxon>
        <taxon>Pseudomonadota</taxon>
        <taxon>Betaproteobacteria</taxon>
        <taxon>Burkholderiales</taxon>
        <taxon>Sphaerotilaceae</taxon>
        <taxon>Aquincola</taxon>
    </lineage>
</organism>
<name>A0AAW9QPG6_9BURK</name>
<dbReference type="RefSeq" id="WP_332293035.1">
    <property type="nucleotide sequence ID" value="NZ_JAZIBG010000056.1"/>
</dbReference>